<accession>A0A5E5R6S6</accession>
<proteinExistence type="predicted"/>
<name>A0A5E5R6S6_PSEAI</name>
<sequence length="231" mass="25346">MPFSAPTHLSNPLRRFARRLVPDAAPEVAAPLPMPESLAGEPWFSVGRAVDALGGERVDGWILEEWRGLALRARFSACWRDPRGNLWNVLPQAGAIAFLADPQRRYEGVPLADQYQALSRDVLLEDYLACGANWPAPAWTTRPASAWPGWPRAWKAGWPWAAVATRLVRAAAASATATAAPAWWPRPPERRCAVRRATARRVSACRRSRGPRLGCAAPPGAPWAGRPAVRR</sequence>
<gene>
    <name evidence="1" type="ORF">TUEID40_04633</name>
</gene>
<evidence type="ECO:0000313" key="1">
    <source>
        <dbReference type="EMBL" id="VVH83438.1"/>
    </source>
</evidence>
<dbReference type="AlphaFoldDB" id="A0A5E5R6S6"/>
<dbReference type="EMBL" id="LR700248">
    <property type="protein sequence ID" value="VVH83438.1"/>
    <property type="molecule type" value="Genomic_DNA"/>
</dbReference>
<organism evidence="1">
    <name type="scientific">Pseudomonas aeruginosa</name>
    <dbReference type="NCBI Taxonomy" id="287"/>
    <lineage>
        <taxon>Bacteria</taxon>
        <taxon>Pseudomonadati</taxon>
        <taxon>Pseudomonadota</taxon>
        <taxon>Gammaproteobacteria</taxon>
        <taxon>Pseudomonadales</taxon>
        <taxon>Pseudomonadaceae</taxon>
        <taxon>Pseudomonas</taxon>
    </lineage>
</organism>
<reference evidence="1" key="1">
    <citation type="submission" date="2019-09" db="EMBL/GenBank/DDBJ databases">
        <authorList>
            <person name="Gross C."/>
            <person name="Bohn E."/>
        </authorList>
    </citation>
    <scope>NUCLEOTIDE SEQUENCE</scope>
    <source>
        <strain evidence="1">ID40</strain>
    </source>
</reference>
<protein>
    <submittedName>
        <fullName evidence="1">Uncharacterized protein</fullName>
    </submittedName>
</protein>